<dbReference type="InterPro" id="IPR021074">
    <property type="entry name" value="Formate_DH_dsu"/>
</dbReference>
<dbReference type="STRING" id="80876.SAMN05421779_11020"/>
<reference evidence="1 2" key="1">
    <citation type="submission" date="2017-01" db="EMBL/GenBank/DDBJ databases">
        <authorList>
            <person name="Mah S.A."/>
            <person name="Swanson W.J."/>
            <person name="Moy G.W."/>
            <person name="Vacquier V.D."/>
        </authorList>
    </citation>
    <scope>NUCLEOTIDE SEQUENCE [LARGE SCALE GENOMIC DNA]</scope>
    <source>
        <strain evidence="1 2">DSM 11589</strain>
    </source>
</reference>
<protein>
    <submittedName>
        <fullName evidence="1">Formate dehydrogenase subunit delta</fullName>
    </submittedName>
</protein>
<accession>A0A1N7Q3J0</accession>
<dbReference type="Pfam" id="PF11390">
    <property type="entry name" value="FdsD"/>
    <property type="match status" value="1"/>
</dbReference>
<evidence type="ECO:0000313" key="1">
    <source>
        <dbReference type="EMBL" id="SIT17422.1"/>
    </source>
</evidence>
<dbReference type="OrthoDB" id="7409377at2"/>
<keyword evidence="2" id="KW-1185">Reference proteome</keyword>
<dbReference type="AlphaFoldDB" id="A0A1N7Q3J0"/>
<evidence type="ECO:0000313" key="2">
    <source>
        <dbReference type="Proteomes" id="UP000185678"/>
    </source>
</evidence>
<sequence>MKEQDMVRMANQIAAYFASYPARTGEQEVHNHITSFWEPRMRSHLRDYILQGGKGLHPLVVAAMAERNESVSLSRS</sequence>
<dbReference type="EMBL" id="FTOA01000010">
    <property type="protein sequence ID" value="SIT17422.1"/>
    <property type="molecule type" value="Genomic_DNA"/>
</dbReference>
<dbReference type="Proteomes" id="UP000185678">
    <property type="component" value="Unassembled WGS sequence"/>
</dbReference>
<dbReference type="RefSeq" id="WP_076401976.1">
    <property type="nucleotide sequence ID" value="NZ_FTOA01000010.1"/>
</dbReference>
<gene>
    <name evidence="1" type="ORF">SAMN05421779_11020</name>
</gene>
<name>A0A1N7Q3J0_9PROT</name>
<proteinExistence type="predicted"/>
<organism evidence="1 2">
    <name type="scientific">Insolitispirillum peregrinum</name>
    <dbReference type="NCBI Taxonomy" id="80876"/>
    <lineage>
        <taxon>Bacteria</taxon>
        <taxon>Pseudomonadati</taxon>
        <taxon>Pseudomonadota</taxon>
        <taxon>Alphaproteobacteria</taxon>
        <taxon>Rhodospirillales</taxon>
        <taxon>Novispirillaceae</taxon>
        <taxon>Insolitispirillum</taxon>
    </lineage>
</organism>